<keyword evidence="3" id="KW-1185">Reference proteome</keyword>
<evidence type="ECO:0000313" key="2">
    <source>
        <dbReference type="EMBL" id="EUJ33917.1"/>
    </source>
</evidence>
<sequence>MKKWIVALFLVMGVFFLLPENGNAAANHVIQVTLKANDKTASSDNVKKWNQMMEEASANKGEINQVTIPAGTYYFDSTLLIPSNVTLSGKGAAESKFVFTKAVTGVSGIIKNKTPGAGIQLENVTIKDLTLTYDTTGKSDGANIIQFSPGFDEENRANYKLIKNIRLENLIVDAKEIGSSTISLSRVQTAQVVNNQVKNSGKQNGIALEFTSGATISGNVVTNSGKSGIQLYRFNGGPNAIDKIIVSNNVVTDWMQRFGFYSYERAYQTDPNTENYIMADSGIDSYGPENTNLLISGNVLKAGTPGQELPDNTKLREKYGAARFPENMLLLNAIRLTGATNVVVENNQVSLNGKDILAFMSSNQRIRGEYTTKPSNILVRNNQFSGDGVIRYPIRLFEVQVGSGRGIEFTGNGFHFSQGSTIANYYKAVAEVRGTSQKLAFSNNIITSKEGKVKFLVSVNGTGITLKELVTTNNLLNGKTFSAARGTYSRVPTISAPIYKTGTKTLSGIFESPVAKVRLWKNGKVLSQAQTNGNVFVFSNAST</sequence>
<dbReference type="InterPro" id="IPR006626">
    <property type="entry name" value="PbH1"/>
</dbReference>
<feature type="chain" id="PRO_5045941584" description="Right handed beta helix domain-containing protein" evidence="1">
    <location>
        <begin position="25"/>
        <end position="543"/>
    </location>
</feature>
<evidence type="ECO:0008006" key="4">
    <source>
        <dbReference type="Google" id="ProtNLM"/>
    </source>
</evidence>
<name>A0ABN0RJ45_9LIST</name>
<evidence type="ECO:0000256" key="1">
    <source>
        <dbReference type="SAM" id="SignalP"/>
    </source>
</evidence>
<feature type="signal peptide" evidence="1">
    <location>
        <begin position="1"/>
        <end position="24"/>
    </location>
</feature>
<dbReference type="EMBL" id="AODF01000001">
    <property type="protein sequence ID" value="EUJ33917.1"/>
    <property type="molecule type" value="Genomic_DNA"/>
</dbReference>
<dbReference type="SUPFAM" id="SSF51126">
    <property type="entry name" value="Pectin lyase-like"/>
    <property type="match status" value="1"/>
</dbReference>
<dbReference type="Gene3D" id="2.160.20.10">
    <property type="entry name" value="Single-stranded right-handed beta-helix, Pectin lyase-like"/>
    <property type="match status" value="2"/>
</dbReference>
<dbReference type="RefSeq" id="WP_051993398.1">
    <property type="nucleotide sequence ID" value="NZ_AODF01000001.1"/>
</dbReference>
<gene>
    <name evidence="2" type="ORF">MFLO_01815</name>
</gene>
<accession>A0ABN0RJ45</accession>
<keyword evidence="1" id="KW-0732">Signal</keyword>
<organism evidence="2 3">
    <name type="scientific">Listeria floridensis FSL S10-1187</name>
    <dbReference type="NCBI Taxonomy" id="1265817"/>
    <lineage>
        <taxon>Bacteria</taxon>
        <taxon>Bacillati</taxon>
        <taxon>Bacillota</taxon>
        <taxon>Bacilli</taxon>
        <taxon>Bacillales</taxon>
        <taxon>Listeriaceae</taxon>
        <taxon>Listeria</taxon>
    </lineage>
</organism>
<dbReference type="SMART" id="SM00710">
    <property type="entry name" value="PbH1"/>
    <property type="match status" value="6"/>
</dbReference>
<evidence type="ECO:0000313" key="3">
    <source>
        <dbReference type="Proteomes" id="UP000019249"/>
    </source>
</evidence>
<protein>
    <recommendedName>
        <fullName evidence="4">Right handed beta helix domain-containing protein</fullName>
    </recommendedName>
</protein>
<comment type="caution">
    <text evidence="2">The sequence shown here is derived from an EMBL/GenBank/DDBJ whole genome shotgun (WGS) entry which is preliminary data.</text>
</comment>
<dbReference type="Proteomes" id="UP000019249">
    <property type="component" value="Unassembled WGS sequence"/>
</dbReference>
<reference evidence="2 3" key="1">
    <citation type="journal article" date="2014" name="Int. J. Syst. Evol. Microbiol.">
        <title>Listeria floridensis sp. nov., Listeria aquatica sp. nov., Listeria cornellensis sp. nov., Listeria riparia sp. nov. and Listeria grandensis sp. nov., from agricultural and natural environments.</title>
        <authorList>
            <person name="den Bakker H.C."/>
            <person name="Warchocki S."/>
            <person name="Wright E.M."/>
            <person name="Allred A.F."/>
            <person name="Ahlstrom C."/>
            <person name="Manuel C.S."/>
            <person name="Stasiewicz M.J."/>
            <person name="Burrell A."/>
            <person name="Roof S."/>
            <person name="Strawn L."/>
            <person name="Fortes E.D."/>
            <person name="Nightingale K.K."/>
            <person name="Kephart D."/>
            <person name="Wiedmann M."/>
        </authorList>
    </citation>
    <scope>NUCLEOTIDE SEQUENCE [LARGE SCALE GENOMIC DNA]</scope>
    <source>
        <strain evidence="2 3">FSL S10-1187</strain>
    </source>
</reference>
<dbReference type="InterPro" id="IPR011050">
    <property type="entry name" value="Pectin_lyase_fold/virulence"/>
</dbReference>
<dbReference type="InterPro" id="IPR012334">
    <property type="entry name" value="Pectin_lyas_fold"/>
</dbReference>
<proteinExistence type="predicted"/>